<evidence type="ECO:0000313" key="5">
    <source>
        <dbReference type="Proteomes" id="UP001141552"/>
    </source>
</evidence>
<dbReference type="AlphaFoldDB" id="A0A9Q0GBP9"/>
<evidence type="ECO:0008006" key="6">
    <source>
        <dbReference type="Google" id="ProtNLM"/>
    </source>
</evidence>
<protein>
    <recommendedName>
        <fullName evidence="6">Shikimate O-hydroxycinnamoyltransferase</fullName>
    </recommendedName>
</protein>
<evidence type="ECO:0000256" key="1">
    <source>
        <dbReference type="ARBA" id="ARBA00009861"/>
    </source>
</evidence>
<dbReference type="Proteomes" id="UP001141552">
    <property type="component" value="Unassembled WGS sequence"/>
</dbReference>
<dbReference type="PANTHER" id="PTHR31642:SF158">
    <property type="entry name" value="N-BENZOYLTRANSFERASE PROTEIN, PUTATIVE-RELATED"/>
    <property type="match status" value="1"/>
</dbReference>
<comment type="caution">
    <text evidence="4">The sequence shown here is derived from an EMBL/GenBank/DDBJ whole genome shotgun (WGS) entry which is preliminary data.</text>
</comment>
<dbReference type="Pfam" id="PF02458">
    <property type="entry name" value="Transferase"/>
    <property type="match status" value="1"/>
</dbReference>
<comment type="similarity">
    <text evidence="1">Belongs to the plant acyltransferase family.</text>
</comment>
<dbReference type="InterPro" id="IPR023213">
    <property type="entry name" value="CAT-like_dom_sf"/>
</dbReference>
<evidence type="ECO:0000313" key="4">
    <source>
        <dbReference type="EMBL" id="KAJ4845827.1"/>
    </source>
</evidence>
<dbReference type="OrthoDB" id="671439at2759"/>
<evidence type="ECO:0000256" key="3">
    <source>
        <dbReference type="ARBA" id="ARBA00023315"/>
    </source>
</evidence>
<dbReference type="FunFam" id="3.30.559.10:FF:000015">
    <property type="entry name" value="Spermidine hydroxycinnamoyl transferase"/>
    <property type="match status" value="1"/>
</dbReference>
<keyword evidence="2" id="KW-0808">Transferase</keyword>
<dbReference type="EMBL" id="JAKUCV010001565">
    <property type="protein sequence ID" value="KAJ4845827.1"/>
    <property type="molecule type" value="Genomic_DNA"/>
</dbReference>
<evidence type="ECO:0000256" key="2">
    <source>
        <dbReference type="ARBA" id="ARBA00022679"/>
    </source>
</evidence>
<dbReference type="GO" id="GO:0016747">
    <property type="term" value="F:acyltransferase activity, transferring groups other than amino-acyl groups"/>
    <property type="evidence" value="ECO:0007669"/>
    <property type="project" value="UniProtKB-ARBA"/>
</dbReference>
<accession>A0A9Q0GBP9</accession>
<organism evidence="4 5">
    <name type="scientific">Turnera subulata</name>
    <dbReference type="NCBI Taxonomy" id="218843"/>
    <lineage>
        <taxon>Eukaryota</taxon>
        <taxon>Viridiplantae</taxon>
        <taxon>Streptophyta</taxon>
        <taxon>Embryophyta</taxon>
        <taxon>Tracheophyta</taxon>
        <taxon>Spermatophyta</taxon>
        <taxon>Magnoliopsida</taxon>
        <taxon>eudicotyledons</taxon>
        <taxon>Gunneridae</taxon>
        <taxon>Pentapetalae</taxon>
        <taxon>rosids</taxon>
        <taxon>fabids</taxon>
        <taxon>Malpighiales</taxon>
        <taxon>Passifloraceae</taxon>
        <taxon>Turnera</taxon>
    </lineage>
</organism>
<dbReference type="Gene3D" id="3.30.559.10">
    <property type="entry name" value="Chloramphenicol acetyltransferase-like domain"/>
    <property type="match status" value="2"/>
</dbReference>
<keyword evidence="3" id="KW-0012">Acyltransferase</keyword>
<proteinExistence type="inferred from homology"/>
<gene>
    <name evidence="4" type="ORF">Tsubulata_008237</name>
</gene>
<sequence>MKIHIKESSIVSPADDTPHGRLWVSNLDLIQTRYYVPLVFVYKPNGSSNFFDLQVLKEALSKVLVPFYPAAGRLATDENGRIEIDCNAKGVLLIEAETDSPQSDLGDFVPSPELVQLIPAVDYSDVTLYPLVLLQITKFSCGGVCLGVGWHHTLSDGQGCLHFINSWASLARGHSIRIPPYTDRTILRARDPPRPTFRHVEYDDPPTLKVPAQNPKPTSMANLKITPHHLNTLKAQVNLGGKKTSYTNFQVLTAHIWRCATKARGLPGDQATKLSIANDGRSRLVPPLPQGYFGNVIFSATPIALAGDLVSEPLLHTVERLDRAIKRMDDSYLRSATDRLEEIGDLTPILRGPITCRCPNLTVPSWMRLPFYEADFGWGRPVLLRPANACEGKGYLYSNPANDGSFSLAICLEADHIPAFEKLFYDAELVCRL</sequence>
<reference evidence="4" key="2">
    <citation type="journal article" date="2023" name="Plants (Basel)">
        <title>Annotation of the Turnera subulata (Passifloraceae) Draft Genome Reveals the S-Locus Evolved after the Divergence of Turneroideae from Passifloroideae in a Stepwise Manner.</title>
        <authorList>
            <person name="Henning P.M."/>
            <person name="Roalson E.H."/>
            <person name="Mir W."/>
            <person name="McCubbin A.G."/>
            <person name="Shore J.S."/>
        </authorList>
    </citation>
    <scope>NUCLEOTIDE SEQUENCE</scope>
    <source>
        <strain evidence="4">F60SS</strain>
    </source>
</reference>
<dbReference type="FunFam" id="3.30.559.10:FF:000008">
    <property type="entry name" value="Tryptamine hydroxycinnamoyl transferase"/>
    <property type="match status" value="1"/>
</dbReference>
<reference evidence="4" key="1">
    <citation type="submission" date="2022-02" db="EMBL/GenBank/DDBJ databases">
        <authorList>
            <person name="Henning P.M."/>
            <person name="McCubbin A.G."/>
            <person name="Shore J.S."/>
        </authorList>
    </citation>
    <scope>NUCLEOTIDE SEQUENCE</scope>
    <source>
        <strain evidence="4">F60SS</strain>
        <tissue evidence="4">Leaves</tissue>
    </source>
</reference>
<name>A0A9Q0GBP9_9ROSI</name>
<dbReference type="InterPro" id="IPR050317">
    <property type="entry name" value="Plant_Fungal_Acyltransferase"/>
</dbReference>
<keyword evidence="5" id="KW-1185">Reference proteome</keyword>
<dbReference type="PANTHER" id="PTHR31642">
    <property type="entry name" value="TRICHOTHECENE 3-O-ACETYLTRANSFERASE"/>
    <property type="match status" value="1"/>
</dbReference>